<dbReference type="OrthoDB" id="196547at2759"/>
<evidence type="ECO:0000313" key="2">
    <source>
        <dbReference type="Proteomes" id="UP000006671"/>
    </source>
</evidence>
<reference evidence="1 2" key="1">
    <citation type="journal article" date="2010" name="Cell">
        <title>The genome of Naegleria gruberi illuminates early eukaryotic versatility.</title>
        <authorList>
            <person name="Fritz-Laylin L.K."/>
            <person name="Prochnik S.E."/>
            <person name="Ginger M.L."/>
            <person name="Dacks J.B."/>
            <person name="Carpenter M.L."/>
            <person name="Field M.C."/>
            <person name="Kuo A."/>
            <person name="Paredez A."/>
            <person name="Chapman J."/>
            <person name="Pham J."/>
            <person name="Shu S."/>
            <person name="Neupane R."/>
            <person name="Cipriano M."/>
            <person name="Mancuso J."/>
            <person name="Tu H."/>
            <person name="Salamov A."/>
            <person name="Lindquist E."/>
            <person name="Shapiro H."/>
            <person name="Lucas S."/>
            <person name="Grigoriev I.V."/>
            <person name="Cande W.Z."/>
            <person name="Fulton C."/>
            <person name="Rokhsar D.S."/>
            <person name="Dawson S.C."/>
        </authorList>
    </citation>
    <scope>NUCLEOTIDE SEQUENCE [LARGE SCALE GENOMIC DNA]</scope>
    <source>
        <strain evidence="1 2">NEG-M</strain>
    </source>
</reference>
<organism evidence="2">
    <name type="scientific">Naegleria gruberi</name>
    <name type="common">Amoeba</name>
    <dbReference type="NCBI Taxonomy" id="5762"/>
    <lineage>
        <taxon>Eukaryota</taxon>
        <taxon>Discoba</taxon>
        <taxon>Heterolobosea</taxon>
        <taxon>Tetramitia</taxon>
        <taxon>Eutetramitia</taxon>
        <taxon>Vahlkampfiidae</taxon>
        <taxon>Naegleria</taxon>
    </lineage>
</organism>
<dbReference type="RefSeq" id="XP_002673034.1">
    <property type="nucleotide sequence ID" value="XM_002672988.1"/>
</dbReference>
<accession>D2VS72</accession>
<dbReference type="GeneID" id="8854807"/>
<protein>
    <submittedName>
        <fullName evidence="1">Predicted protein</fullName>
    </submittedName>
</protein>
<name>D2VS72_NAEGR</name>
<dbReference type="AlphaFoldDB" id="D2VS72"/>
<dbReference type="InParanoid" id="D2VS72"/>
<dbReference type="VEuPathDB" id="AmoebaDB:NAEGRDRAFT_51839"/>
<dbReference type="Gene3D" id="1.10.167.10">
    <property type="entry name" value="Regulator of G-protein Signalling 4, domain 2"/>
    <property type="match status" value="1"/>
</dbReference>
<dbReference type="EMBL" id="GG738893">
    <property type="protein sequence ID" value="EFC40290.1"/>
    <property type="molecule type" value="Genomic_DNA"/>
</dbReference>
<dbReference type="Proteomes" id="UP000006671">
    <property type="component" value="Unassembled WGS sequence"/>
</dbReference>
<evidence type="ECO:0000313" key="1">
    <source>
        <dbReference type="EMBL" id="EFC40290.1"/>
    </source>
</evidence>
<sequence>MMEDAIGTIISTIKNGKVNMDHKALEAWAIHKMIELRKVRSNLFQLEKGGVVIIKSMIEKWMVKGKDYESNFIQYLKNPEFQELLKNYCLKEMSSENFAIYMDLMKLDKEGKNSTMDLETLQTLEKDYFLANSMYEINISHAAKMNFYKLLNSAKQNEPPTVGELIEALLTDVVRNLYDTFSRLERTKEFKVWLEIYDIQIKNLLL</sequence>
<keyword evidence="2" id="KW-1185">Reference proteome</keyword>
<proteinExistence type="predicted"/>
<dbReference type="InterPro" id="IPR036305">
    <property type="entry name" value="RGS_sf"/>
</dbReference>
<gene>
    <name evidence="1" type="ORF">NAEGRDRAFT_51839</name>
</gene>
<dbReference type="InterPro" id="IPR044926">
    <property type="entry name" value="RGS_subdomain_2"/>
</dbReference>
<dbReference type="KEGG" id="ngr:NAEGRDRAFT_51839"/>
<dbReference type="SUPFAM" id="SSF48097">
    <property type="entry name" value="Regulator of G-protein signaling, RGS"/>
    <property type="match status" value="1"/>
</dbReference>